<reference evidence="9 10" key="1">
    <citation type="submission" date="2020-07" db="EMBL/GenBank/DDBJ databases">
        <title>Endozoicomonas sp. nov., isolated from sediment.</title>
        <authorList>
            <person name="Gu T."/>
        </authorList>
    </citation>
    <scope>NUCLEOTIDE SEQUENCE [LARGE SCALE GENOMIC DNA]</scope>
    <source>
        <strain evidence="9 10">SM1973</strain>
    </source>
</reference>
<dbReference type="InterPro" id="IPR052155">
    <property type="entry name" value="Biofilm_reg_signaling"/>
</dbReference>
<dbReference type="Proteomes" id="UP000569732">
    <property type="component" value="Unassembled WGS sequence"/>
</dbReference>
<dbReference type="Gene3D" id="3.30.70.270">
    <property type="match status" value="1"/>
</dbReference>
<dbReference type="SMART" id="SM00052">
    <property type="entry name" value="EAL"/>
    <property type="match status" value="1"/>
</dbReference>
<comment type="cofactor">
    <cofactor evidence="1">
        <name>Mg(2+)</name>
        <dbReference type="ChEBI" id="CHEBI:18420"/>
    </cofactor>
</comment>
<feature type="domain" description="EAL" evidence="7">
    <location>
        <begin position="555"/>
        <end position="810"/>
    </location>
</feature>
<dbReference type="CDD" id="cd01949">
    <property type="entry name" value="GGDEF"/>
    <property type="match status" value="1"/>
</dbReference>
<dbReference type="AlphaFoldDB" id="A0A853I6G4"/>
<dbReference type="GO" id="GO:0071111">
    <property type="term" value="F:cyclic-guanylate-specific phosphodiesterase activity"/>
    <property type="evidence" value="ECO:0007669"/>
    <property type="project" value="UniProtKB-EC"/>
</dbReference>
<sequence>MLKKLVNSFAFRVFTPFLVFVSLVVIVLYLFTSYSISDSANHQIKENLNWLSRSVLYICDTNVDKLFQTGNATNEKLVRLEKVSTMVAIEDFVRANNVGVIVFDNNLQEVIVKTELPRATLATIETSLLTDASIAVIDKLTDYIVHSQLFQPWQWRIILLKPKAQALRTMEQPVYRYAFSIALITIVIITGLMFYFLSYKVRNPINRIIGAIKKGNQPSYRGVSEFEFLSDSIAGMMHSLTEKTHLLESTNQEIEKAKAQLSDAIESMSEGFVLFDEQDQLILCNQHFRNFYSLTLLPDQASFQDILRIMYREGVVSVDVPLETWIKSIMLTRDKVGRAHLIELNQDRFIEFREYATSDGGVVGIHTDITDRKMAEQRLQYLASYDLLTNLPNRVMFQHELKKNINRAERFEGIVALFFIDLDKFKDVNDTLGHMVGDELLKKVADILLNSIRGFDIAARLGGDEFAVISSGLRSEVEVENMAQRMNDLLNCTVDCQGHTIHIGASIGVTLFPYDGNDCDQLLKNADMAMYEAKNLGRNQYRMYNDEMNRRVQERNALEKDMRRALMADEFLVYYQPKIDLNTSHVVGMEALVRWQHSNRGLITPNKFIPIAEQSNLITDIGEWVLEEACRQCQEWSEVNELGKLQVAVNLSASQFKYGDITGTADRVLQKLTMEPGCLEVEITETMVMNDADAVSQALHHFARRGVSISIDDFGTGYSSLAYLWRFPVNKVKIDRSFIKDLLHNNEAQAIVRSVISLAHSLNLVVIAEGVETKKQLEFLQKLKCDQAQGYFFSPPLPAASFVEWVKEYQEKQAHKGLYRKIGR</sequence>
<evidence type="ECO:0000256" key="2">
    <source>
        <dbReference type="ARBA" id="ARBA00012282"/>
    </source>
</evidence>
<dbReference type="Pfam" id="PF00563">
    <property type="entry name" value="EAL"/>
    <property type="match status" value="1"/>
</dbReference>
<proteinExistence type="predicted"/>
<dbReference type="InterPro" id="IPR035919">
    <property type="entry name" value="EAL_sf"/>
</dbReference>
<dbReference type="InterPro" id="IPR029787">
    <property type="entry name" value="Nucleotide_cyclase"/>
</dbReference>
<dbReference type="SUPFAM" id="SSF141868">
    <property type="entry name" value="EAL domain-like"/>
    <property type="match status" value="1"/>
</dbReference>
<evidence type="ECO:0000256" key="5">
    <source>
        <dbReference type="SAM" id="Coils"/>
    </source>
</evidence>
<name>A0A853I6G4_9GAMM</name>
<evidence type="ECO:0000313" key="9">
    <source>
        <dbReference type="EMBL" id="NYZ65531.1"/>
    </source>
</evidence>
<dbReference type="PROSITE" id="PS50883">
    <property type="entry name" value="EAL"/>
    <property type="match status" value="1"/>
</dbReference>
<keyword evidence="3" id="KW-0973">c-di-GMP</keyword>
<dbReference type="InterPro" id="IPR001633">
    <property type="entry name" value="EAL_dom"/>
</dbReference>
<evidence type="ECO:0000259" key="8">
    <source>
        <dbReference type="PROSITE" id="PS50887"/>
    </source>
</evidence>
<dbReference type="Pfam" id="PF12860">
    <property type="entry name" value="PAS_7"/>
    <property type="match status" value="1"/>
</dbReference>
<dbReference type="FunFam" id="3.20.20.450:FF:000001">
    <property type="entry name" value="Cyclic di-GMP phosphodiesterase yahA"/>
    <property type="match status" value="1"/>
</dbReference>
<evidence type="ECO:0000313" key="10">
    <source>
        <dbReference type="Proteomes" id="UP000569732"/>
    </source>
</evidence>
<dbReference type="FunFam" id="3.30.70.270:FF:000001">
    <property type="entry name" value="Diguanylate cyclase domain protein"/>
    <property type="match status" value="1"/>
</dbReference>
<dbReference type="PANTHER" id="PTHR44757:SF2">
    <property type="entry name" value="BIOFILM ARCHITECTURE MAINTENANCE PROTEIN MBAA"/>
    <property type="match status" value="1"/>
</dbReference>
<dbReference type="SMART" id="SM00267">
    <property type="entry name" value="GGDEF"/>
    <property type="match status" value="1"/>
</dbReference>
<dbReference type="GO" id="GO:0071732">
    <property type="term" value="P:cellular response to nitric oxide"/>
    <property type="evidence" value="ECO:0007669"/>
    <property type="project" value="UniProtKB-ARBA"/>
</dbReference>
<comment type="caution">
    <text evidence="9">The sequence shown here is derived from an EMBL/GenBank/DDBJ whole genome shotgun (WGS) entry which is preliminary data.</text>
</comment>
<dbReference type="EC" id="3.1.4.52" evidence="2"/>
<keyword evidence="6" id="KW-0812">Transmembrane</keyword>
<dbReference type="RefSeq" id="WP_180567555.1">
    <property type="nucleotide sequence ID" value="NZ_JACCKB010000005.1"/>
</dbReference>
<keyword evidence="10" id="KW-1185">Reference proteome</keyword>
<evidence type="ECO:0000256" key="6">
    <source>
        <dbReference type="SAM" id="Phobius"/>
    </source>
</evidence>
<protein>
    <recommendedName>
        <fullName evidence="2">cyclic-guanylate-specific phosphodiesterase</fullName>
        <ecNumber evidence="2">3.1.4.52</ecNumber>
    </recommendedName>
</protein>
<feature type="transmembrane region" description="Helical" evidence="6">
    <location>
        <begin position="12"/>
        <end position="31"/>
    </location>
</feature>
<feature type="transmembrane region" description="Helical" evidence="6">
    <location>
        <begin position="177"/>
        <end position="197"/>
    </location>
</feature>
<dbReference type="SUPFAM" id="SSF55073">
    <property type="entry name" value="Nucleotide cyclase"/>
    <property type="match status" value="1"/>
</dbReference>
<dbReference type="EMBL" id="JACCKB010000005">
    <property type="protein sequence ID" value="NYZ65531.1"/>
    <property type="molecule type" value="Genomic_DNA"/>
</dbReference>
<dbReference type="Gene3D" id="3.30.450.20">
    <property type="entry name" value="PAS domain"/>
    <property type="match status" value="1"/>
</dbReference>
<evidence type="ECO:0000259" key="7">
    <source>
        <dbReference type="PROSITE" id="PS50883"/>
    </source>
</evidence>
<dbReference type="Gene3D" id="3.20.20.450">
    <property type="entry name" value="EAL domain"/>
    <property type="match status" value="1"/>
</dbReference>
<organism evidence="9 10">
    <name type="scientific">Spartinivicinus marinus</name>
    <dbReference type="NCBI Taxonomy" id="2994442"/>
    <lineage>
        <taxon>Bacteria</taxon>
        <taxon>Pseudomonadati</taxon>
        <taxon>Pseudomonadota</taxon>
        <taxon>Gammaproteobacteria</taxon>
        <taxon>Oceanospirillales</taxon>
        <taxon>Zooshikellaceae</taxon>
        <taxon>Spartinivicinus</taxon>
    </lineage>
</organism>
<dbReference type="Pfam" id="PF00990">
    <property type="entry name" value="GGDEF"/>
    <property type="match status" value="1"/>
</dbReference>
<feature type="coiled-coil region" evidence="5">
    <location>
        <begin position="240"/>
        <end position="267"/>
    </location>
</feature>
<dbReference type="NCBIfam" id="TIGR00254">
    <property type="entry name" value="GGDEF"/>
    <property type="match status" value="1"/>
</dbReference>
<keyword evidence="6" id="KW-0472">Membrane</keyword>
<evidence type="ECO:0000256" key="4">
    <source>
        <dbReference type="ARBA" id="ARBA00051114"/>
    </source>
</evidence>
<evidence type="ECO:0000256" key="1">
    <source>
        <dbReference type="ARBA" id="ARBA00001946"/>
    </source>
</evidence>
<keyword evidence="5" id="KW-0175">Coiled coil</keyword>
<dbReference type="InterPro" id="IPR043128">
    <property type="entry name" value="Rev_trsase/Diguanyl_cyclase"/>
</dbReference>
<dbReference type="CDD" id="cd01948">
    <property type="entry name" value="EAL"/>
    <property type="match status" value="1"/>
</dbReference>
<gene>
    <name evidence="9" type="ORF">H0A36_05870</name>
</gene>
<accession>A0A853I6G4</accession>
<dbReference type="PANTHER" id="PTHR44757">
    <property type="entry name" value="DIGUANYLATE CYCLASE DGCP"/>
    <property type="match status" value="1"/>
</dbReference>
<dbReference type="PROSITE" id="PS50887">
    <property type="entry name" value="GGDEF"/>
    <property type="match status" value="1"/>
</dbReference>
<evidence type="ECO:0000256" key="3">
    <source>
        <dbReference type="ARBA" id="ARBA00022636"/>
    </source>
</evidence>
<dbReference type="InterPro" id="IPR000160">
    <property type="entry name" value="GGDEF_dom"/>
</dbReference>
<keyword evidence="6" id="KW-1133">Transmembrane helix</keyword>
<feature type="domain" description="GGDEF" evidence="8">
    <location>
        <begin position="413"/>
        <end position="546"/>
    </location>
</feature>
<comment type="catalytic activity">
    <reaction evidence="4">
        <text>3',3'-c-di-GMP + H2O = 5'-phosphoguanylyl(3'-&gt;5')guanosine + H(+)</text>
        <dbReference type="Rhea" id="RHEA:24902"/>
        <dbReference type="ChEBI" id="CHEBI:15377"/>
        <dbReference type="ChEBI" id="CHEBI:15378"/>
        <dbReference type="ChEBI" id="CHEBI:58754"/>
        <dbReference type="ChEBI" id="CHEBI:58805"/>
        <dbReference type="EC" id="3.1.4.52"/>
    </reaction>
    <physiologicalReaction direction="left-to-right" evidence="4">
        <dbReference type="Rhea" id="RHEA:24903"/>
    </physiologicalReaction>
</comment>